<dbReference type="EMBL" id="BMFS01000003">
    <property type="protein sequence ID" value="GGG95068.1"/>
    <property type="molecule type" value="Genomic_DNA"/>
</dbReference>
<name>A0ABQ1XJ84_9PROT</name>
<comment type="caution">
    <text evidence="1">The sequence shown here is derived from an EMBL/GenBank/DDBJ whole genome shotgun (WGS) entry which is preliminary data.</text>
</comment>
<dbReference type="SUPFAM" id="SSF88659">
    <property type="entry name" value="Sigma3 and sigma4 domains of RNA polymerase sigma factors"/>
    <property type="match status" value="1"/>
</dbReference>
<sequence>MPVSKPTLAVRLHRYGFLLTADLVAAGSALNRILADASANDADGQISSRERELFRLFTAGLQQASPHAKTNLRHLPALAPASPASFAAALWGLPFPARAALILVCVEGFSLAEAAFILDLPLHRAEQCMLNGLFTLRPDAE</sequence>
<dbReference type="Proteomes" id="UP000648722">
    <property type="component" value="Unassembled WGS sequence"/>
</dbReference>
<dbReference type="InterPro" id="IPR013324">
    <property type="entry name" value="RNA_pol_sigma_r3/r4-like"/>
</dbReference>
<evidence type="ECO:0000313" key="2">
    <source>
        <dbReference type="Proteomes" id="UP000648722"/>
    </source>
</evidence>
<dbReference type="RefSeq" id="WP_188451300.1">
    <property type="nucleotide sequence ID" value="NZ_BMFS01000003.1"/>
</dbReference>
<evidence type="ECO:0000313" key="1">
    <source>
        <dbReference type="EMBL" id="GGG95068.1"/>
    </source>
</evidence>
<proteinExistence type="predicted"/>
<protein>
    <submittedName>
        <fullName evidence="1">Uncharacterized protein</fullName>
    </submittedName>
</protein>
<accession>A0ABQ1XJ84</accession>
<dbReference type="Gene3D" id="1.20.140.160">
    <property type="match status" value="1"/>
</dbReference>
<reference evidence="2" key="1">
    <citation type="journal article" date="2019" name="Int. J. Syst. Evol. Microbiol.">
        <title>The Global Catalogue of Microorganisms (GCM) 10K type strain sequencing project: providing services to taxonomists for standard genome sequencing and annotation.</title>
        <authorList>
            <consortium name="The Broad Institute Genomics Platform"/>
            <consortium name="The Broad Institute Genome Sequencing Center for Infectious Disease"/>
            <person name="Wu L."/>
            <person name="Ma J."/>
        </authorList>
    </citation>
    <scope>NUCLEOTIDE SEQUENCE [LARGE SCALE GENOMIC DNA]</scope>
    <source>
        <strain evidence="2">CGMCC 1.12766</strain>
    </source>
</reference>
<keyword evidence="2" id="KW-1185">Reference proteome</keyword>
<organism evidence="1 2">
    <name type="scientific">Glycocaulis albus</name>
    <dbReference type="NCBI Taxonomy" id="1382801"/>
    <lineage>
        <taxon>Bacteria</taxon>
        <taxon>Pseudomonadati</taxon>
        <taxon>Pseudomonadota</taxon>
        <taxon>Alphaproteobacteria</taxon>
        <taxon>Maricaulales</taxon>
        <taxon>Maricaulaceae</taxon>
        <taxon>Glycocaulis</taxon>
    </lineage>
</organism>
<gene>
    <name evidence="1" type="ORF">GCM10007420_08240</name>
</gene>